<name>A0A8H3UB14_VENIN</name>
<dbReference type="AlphaFoldDB" id="A0A8H3UB14"/>
<feature type="compositionally biased region" description="Basic and acidic residues" evidence="1">
    <location>
        <begin position="249"/>
        <end position="260"/>
    </location>
</feature>
<dbReference type="Proteomes" id="UP000433883">
    <property type="component" value="Unassembled WGS sequence"/>
</dbReference>
<comment type="caution">
    <text evidence="2">The sequence shown here is derived from an EMBL/GenBank/DDBJ whole genome shotgun (WGS) entry which is preliminary data.</text>
</comment>
<feature type="region of interest" description="Disordered" evidence="1">
    <location>
        <begin position="141"/>
        <end position="275"/>
    </location>
</feature>
<reference evidence="2 3" key="1">
    <citation type="submission" date="2019-11" db="EMBL/GenBank/DDBJ databases">
        <title>Venturia inaequalis Genome Resource.</title>
        <authorList>
            <person name="Lichtner F.J."/>
        </authorList>
    </citation>
    <scope>NUCLEOTIDE SEQUENCE [LARGE SCALE GENOMIC DNA]</scope>
    <source>
        <strain evidence="2">Bline_iso_100314</strain>
    </source>
</reference>
<gene>
    <name evidence="2" type="ORF">BLS_007119</name>
</gene>
<proteinExistence type="predicted"/>
<protein>
    <submittedName>
        <fullName evidence="2">Uncharacterized protein</fullName>
    </submittedName>
</protein>
<sequence>GWSQYGNDGGWRGGKIPKFVTIKPDPLWDWNRPGYYEPYYVTINIPKPTWPDIPLIPIVTIEAPPPFTPYDPGCRPTVTTKHTETTTEATYTSTITDAPDGDVIVYQDSDGQEYTYGASTIYEIYIYTTVQSIDLIGPGFDCPGGASPGSPPPGDGGSSWSPPSGNPPPGDGGSSWSPPPGNPSPKDGGSSWSPPPENPPPKDGGSSWSPPPENGGNSQSPPSGNGGNSWSPPPEGGARSPPADGPGTWKKEKNIVEPKRMLRRTPRTRAAGALPAYVEARATPVA</sequence>
<accession>A0A8H3UB14</accession>
<feature type="compositionally biased region" description="Pro residues" evidence="1">
    <location>
        <begin position="193"/>
        <end position="202"/>
    </location>
</feature>
<organism evidence="2 3">
    <name type="scientific">Venturia inaequalis</name>
    <name type="common">Apple scab fungus</name>
    <dbReference type="NCBI Taxonomy" id="5025"/>
    <lineage>
        <taxon>Eukaryota</taxon>
        <taxon>Fungi</taxon>
        <taxon>Dikarya</taxon>
        <taxon>Ascomycota</taxon>
        <taxon>Pezizomycotina</taxon>
        <taxon>Dothideomycetes</taxon>
        <taxon>Pleosporomycetidae</taxon>
        <taxon>Venturiales</taxon>
        <taxon>Venturiaceae</taxon>
        <taxon>Venturia</taxon>
    </lineage>
</organism>
<feature type="non-terminal residue" evidence="2">
    <location>
        <position position="1"/>
    </location>
</feature>
<feature type="compositionally biased region" description="Low complexity" evidence="1">
    <location>
        <begin position="214"/>
        <end position="223"/>
    </location>
</feature>
<evidence type="ECO:0000256" key="1">
    <source>
        <dbReference type="SAM" id="MobiDB-lite"/>
    </source>
</evidence>
<evidence type="ECO:0000313" key="3">
    <source>
        <dbReference type="Proteomes" id="UP000433883"/>
    </source>
</evidence>
<dbReference type="EMBL" id="WNWQ01000543">
    <property type="protein sequence ID" value="KAE9966262.1"/>
    <property type="molecule type" value="Genomic_DNA"/>
</dbReference>
<evidence type="ECO:0000313" key="2">
    <source>
        <dbReference type="EMBL" id="KAE9966262.1"/>
    </source>
</evidence>